<dbReference type="PROSITE" id="PS50102">
    <property type="entry name" value="RRM"/>
    <property type="match status" value="1"/>
</dbReference>
<evidence type="ECO:0000313" key="4">
    <source>
        <dbReference type="EMBL" id="CAG9316992.1"/>
    </source>
</evidence>
<dbReference type="PRINTS" id="PR01738">
    <property type="entry name" value="RNABINDINGM8"/>
</dbReference>
<dbReference type="AlphaFoldDB" id="A0AAU9J5G3"/>
<reference evidence="4" key="1">
    <citation type="submission" date="2021-09" db="EMBL/GenBank/DDBJ databases">
        <authorList>
            <consortium name="AG Swart"/>
            <person name="Singh M."/>
            <person name="Singh A."/>
            <person name="Seah K."/>
            <person name="Emmerich C."/>
        </authorList>
    </citation>
    <scope>NUCLEOTIDE SEQUENCE</scope>
    <source>
        <strain evidence="4">ATCC30299</strain>
    </source>
</reference>
<dbReference type="PANTHER" id="PTHR45894">
    <property type="entry name" value="RNA-BINDING PROTEIN 8A"/>
    <property type="match status" value="1"/>
</dbReference>
<dbReference type="SUPFAM" id="SSF54928">
    <property type="entry name" value="RNA-binding domain, RBD"/>
    <property type="match status" value="1"/>
</dbReference>
<dbReference type="GO" id="GO:0005737">
    <property type="term" value="C:cytoplasm"/>
    <property type="evidence" value="ECO:0007669"/>
    <property type="project" value="InterPro"/>
</dbReference>
<dbReference type="Gene3D" id="3.30.70.330">
    <property type="match status" value="1"/>
</dbReference>
<protein>
    <recommendedName>
        <fullName evidence="3">RRM domain-containing protein</fullName>
    </recommendedName>
</protein>
<organism evidence="4 5">
    <name type="scientific">Blepharisma stoltei</name>
    <dbReference type="NCBI Taxonomy" id="1481888"/>
    <lineage>
        <taxon>Eukaryota</taxon>
        <taxon>Sar</taxon>
        <taxon>Alveolata</taxon>
        <taxon>Ciliophora</taxon>
        <taxon>Postciliodesmatophora</taxon>
        <taxon>Heterotrichea</taxon>
        <taxon>Heterotrichida</taxon>
        <taxon>Blepharismidae</taxon>
        <taxon>Blepharisma</taxon>
    </lineage>
</organism>
<dbReference type="GO" id="GO:0006396">
    <property type="term" value="P:RNA processing"/>
    <property type="evidence" value="ECO:0007669"/>
    <property type="project" value="InterPro"/>
</dbReference>
<evidence type="ECO:0000259" key="3">
    <source>
        <dbReference type="PROSITE" id="PS50102"/>
    </source>
</evidence>
<proteinExistence type="predicted"/>
<dbReference type="Proteomes" id="UP001162131">
    <property type="component" value="Unassembled WGS sequence"/>
</dbReference>
<feature type="region of interest" description="Disordered" evidence="2">
    <location>
        <begin position="1"/>
        <end position="31"/>
    </location>
</feature>
<dbReference type="InterPro" id="IPR008111">
    <property type="entry name" value="RNA-bd_8"/>
</dbReference>
<feature type="domain" description="RRM" evidence="3">
    <location>
        <begin position="41"/>
        <end position="119"/>
    </location>
</feature>
<dbReference type="InterPro" id="IPR035979">
    <property type="entry name" value="RBD_domain_sf"/>
</dbReference>
<evidence type="ECO:0000256" key="1">
    <source>
        <dbReference type="PROSITE-ProRule" id="PRU00176"/>
    </source>
</evidence>
<sequence>MSTRKQIPMEEDGRYAGEAGNFVSLPSDNTEGGPLKSVEGWILFVSGIHPEAQEDDIYEAFADFGPIKDLQLNFNRRTGGSSTYALVSYENLDHAQAAISDMNGRNFLGNILNVDFAFKKPGK</sequence>
<dbReference type="Pfam" id="PF00076">
    <property type="entry name" value="RRM_1"/>
    <property type="match status" value="1"/>
</dbReference>
<dbReference type="InterPro" id="IPR012677">
    <property type="entry name" value="Nucleotide-bd_a/b_plait_sf"/>
</dbReference>
<keyword evidence="1" id="KW-0694">RNA-binding</keyword>
<dbReference type="EMBL" id="CAJZBQ010000017">
    <property type="protein sequence ID" value="CAG9316992.1"/>
    <property type="molecule type" value="Genomic_DNA"/>
</dbReference>
<dbReference type="GO" id="GO:0005634">
    <property type="term" value="C:nucleus"/>
    <property type="evidence" value="ECO:0007669"/>
    <property type="project" value="InterPro"/>
</dbReference>
<comment type="caution">
    <text evidence="4">The sequence shown here is derived from an EMBL/GenBank/DDBJ whole genome shotgun (WGS) entry which is preliminary data.</text>
</comment>
<accession>A0AAU9J5G3</accession>
<name>A0AAU9J5G3_9CILI</name>
<keyword evidence="5" id="KW-1185">Reference proteome</keyword>
<dbReference type="InterPro" id="IPR000504">
    <property type="entry name" value="RRM_dom"/>
</dbReference>
<dbReference type="GO" id="GO:0003723">
    <property type="term" value="F:RNA binding"/>
    <property type="evidence" value="ECO:0007669"/>
    <property type="project" value="UniProtKB-UniRule"/>
</dbReference>
<evidence type="ECO:0000256" key="2">
    <source>
        <dbReference type="SAM" id="MobiDB-lite"/>
    </source>
</evidence>
<evidence type="ECO:0000313" key="5">
    <source>
        <dbReference type="Proteomes" id="UP001162131"/>
    </source>
</evidence>
<dbReference type="SMART" id="SM00360">
    <property type="entry name" value="RRM"/>
    <property type="match status" value="1"/>
</dbReference>
<gene>
    <name evidence="4" type="ORF">BSTOLATCC_MIC17619</name>
</gene>